<dbReference type="PANTHER" id="PTHR33332">
    <property type="entry name" value="REVERSE TRANSCRIPTASE DOMAIN-CONTAINING PROTEIN"/>
    <property type="match status" value="1"/>
</dbReference>
<proteinExistence type="predicted"/>
<evidence type="ECO:0000313" key="2">
    <source>
        <dbReference type="Proteomes" id="UP001145742"/>
    </source>
</evidence>
<evidence type="ECO:0000313" key="1">
    <source>
        <dbReference type="EMBL" id="KAJ7419235.1"/>
    </source>
</evidence>
<sequence>MTLINNIQSSPTRHQTVTVNFFPARVEHDPACAQVGRKAKGILGCTSDSVASRARAVTVPLSWALVRPHLKFWVQLWASHDQKDIEGLELVQRRATELGKGQEHKSDEEQLRKMGGLSLEKRRLREDLIALHNSLKGGWVQPDEGQPLLPDNK</sequence>
<protein>
    <submittedName>
        <fullName evidence="1">Uncharacterized protein</fullName>
    </submittedName>
</protein>
<gene>
    <name evidence="1" type="ORF">WISP_55112</name>
</gene>
<accession>A0ABQ9DI73</accession>
<organism evidence="1 2">
    <name type="scientific">Willisornis vidua</name>
    <name type="common">Xingu scale-backed antbird</name>
    <dbReference type="NCBI Taxonomy" id="1566151"/>
    <lineage>
        <taxon>Eukaryota</taxon>
        <taxon>Metazoa</taxon>
        <taxon>Chordata</taxon>
        <taxon>Craniata</taxon>
        <taxon>Vertebrata</taxon>
        <taxon>Euteleostomi</taxon>
        <taxon>Archelosauria</taxon>
        <taxon>Archosauria</taxon>
        <taxon>Dinosauria</taxon>
        <taxon>Saurischia</taxon>
        <taxon>Theropoda</taxon>
        <taxon>Coelurosauria</taxon>
        <taxon>Aves</taxon>
        <taxon>Neognathae</taxon>
        <taxon>Neoaves</taxon>
        <taxon>Telluraves</taxon>
        <taxon>Australaves</taxon>
        <taxon>Passeriformes</taxon>
        <taxon>Thamnophilidae</taxon>
        <taxon>Willisornis</taxon>
    </lineage>
</organism>
<name>A0ABQ9DI73_9PASS</name>
<comment type="caution">
    <text evidence="1">The sequence shown here is derived from an EMBL/GenBank/DDBJ whole genome shotgun (WGS) entry which is preliminary data.</text>
</comment>
<reference evidence="1" key="1">
    <citation type="submission" date="2019-10" db="EMBL/GenBank/DDBJ databases">
        <authorList>
            <person name="Soares A.E.R."/>
            <person name="Aleixo A."/>
            <person name="Schneider P."/>
            <person name="Miyaki C.Y."/>
            <person name="Schneider M.P."/>
            <person name="Mello C."/>
            <person name="Vasconcelos A.T.R."/>
        </authorList>
    </citation>
    <scope>NUCLEOTIDE SEQUENCE</scope>
    <source>
        <tissue evidence="1">Muscle</tissue>
    </source>
</reference>
<keyword evidence="2" id="KW-1185">Reference proteome</keyword>
<dbReference type="EMBL" id="WHWB01033540">
    <property type="protein sequence ID" value="KAJ7419235.1"/>
    <property type="molecule type" value="Genomic_DNA"/>
</dbReference>
<dbReference type="Proteomes" id="UP001145742">
    <property type="component" value="Unassembled WGS sequence"/>
</dbReference>